<comment type="caution">
    <text evidence="2">The sequence shown here is derived from an EMBL/GenBank/DDBJ whole genome shotgun (WGS) entry which is preliminary data.</text>
</comment>
<reference evidence="2" key="2">
    <citation type="submission" date="2023-06" db="EMBL/GenBank/DDBJ databases">
        <authorList>
            <consortium name="Lawrence Berkeley National Laboratory"/>
            <person name="Haridas S."/>
            <person name="Hensen N."/>
            <person name="Bonometti L."/>
            <person name="Westerberg I."/>
            <person name="Brannstrom I.O."/>
            <person name="Guillou S."/>
            <person name="Cros-Aarteil S."/>
            <person name="Calhoun S."/>
            <person name="Kuo A."/>
            <person name="Mondo S."/>
            <person name="Pangilinan J."/>
            <person name="Riley R."/>
            <person name="Labutti K."/>
            <person name="Andreopoulos B."/>
            <person name="Lipzen A."/>
            <person name="Chen C."/>
            <person name="Yanf M."/>
            <person name="Daum C."/>
            <person name="Ng V."/>
            <person name="Clum A."/>
            <person name="Steindorff A."/>
            <person name="Ohm R."/>
            <person name="Martin F."/>
            <person name="Silar P."/>
            <person name="Natvig D."/>
            <person name="Lalanne C."/>
            <person name="Gautier V."/>
            <person name="Ament-Velasquez S.L."/>
            <person name="Kruys A."/>
            <person name="Hutchinson M.I."/>
            <person name="Powell A.J."/>
            <person name="Barry K."/>
            <person name="Miller A.N."/>
            <person name="Grigoriev I.V."/>
            <person name="Debuchy R."/>
            <person name="Gladieux P."/>
            <person name="Thoren M.H."/>
            <person name="Johannesson H."/>
        </authorList>
    </citation>
    <scope>NUCLEOTIDE SEQUENCE</scope>
    <source>
        <strain evidence="2">CBS 958.72</strain>
    </source>
</reference>
<dbReference type="Pfam" id="PF06985">
    <property type="entry name" value="HET"/>
    <property type="match status" value="1"/>
</dbReference>
<dbReference type="PANTHER" id="PTHR24148:SF64">
    <property type="entry name" value="HETEROKARYON INCOMPATIBILITY DOMAIN-CONTAINING PROTEIN"/>
    <property type="match status" value="1"/>
</dbReference>
<gene>
    <name evidence="2" type="ORF">B0T24DRAFT_670905</name>
</gene>
<proteinExistence type="predicted"/>
<dbReference type="InterPro" id="IPR010730">
    <property type="entry name" value="HET"/>
</dbReference>
<name>A0AAE0MZC4_9PEZI</name>
<evidence type="ECO:0000259" key="1">
    <source>
        <dbReference type="Pfam" id="PF06985"/>
    </source>
</evidence>
<reference evidence="2" key="1">
    <citation type="journal article" date="2023" name="Mol. Phylogenet. Evol.">
        <title>Genome-scale phylogeny and comparative genomics of the fungal order Sordariales.</title>
        <authorList>
            <person name="Hensen N."/>
            <person name="Bonometti L."/>
            <person name="Westerberg I."/>
            <person name="Brannstrom I.O."/>
            <person name="Guillou S."/>
            <person name="Cros-Aarteil S."/>
            <person name="Calhoun S."/>
            <person name="Haridas S."/>
            <person name="Kuo A."/>
            <person name="Mondo S."/>
            <person name="Pangilinan J."/>
            <person name="Riley R."/>
            <person name="LaButti K."/>
            <person name="Andreopoulos B."/>
            <person name="Lipzen A."/>
            <person name="Chen C."/>
            <person name="Yan M."/>
            <person name="Daum C."/>
            <person name="Ng V."/>
            <person name="Clum A."/>
            <person name="Steindorff A."/>
            <person name="Ohm R.A."/>
            <person name="Martin F."/>
            <person name="Silar P."/>
            <person name="Natvig D.O."/>
            <person name="Lalanne C."/>
            <person name="Gautier V."/>
            <person name="Ament-Velasquez S.L."/>
            <person name="Kruys A."/>
            <person name="Hutchinson M.I."/>
            <person name="Powell A.J."/>
            <person name="Barry K."/>
            <person name="Miller A.N."/>
            <person name="Grigoriev I.V."/>
            <person name="Debuchy R."/>
            <person name="Gladieux P."/>
            <person name="Hiltunen Thoren M."/>
            <person name="Johannesson H."/>
        </authorList>
    </citation>
    <scope>NUCLEOTIDE SEQUENCE</scope>
    <source>
        <strain evidence="2">CBS 958.72</strain>
    </source>
</reference>
<sequence>MAPPLYTPLATDAKDAEIRLLTVFPTDGGDPASVVCCSMQAVRLSSDPAYEALSYAWGDPSLSSTPYDLAEKSSQVALMSSIYSGATRVVGWLGGAADDSDYAIELFTRIGDEIRANDRDISSGSAGAVATFRVDYSDIECAWLLRMPELTGPFWQRLWIIQELVLARELLFL</sequence>
<dbReference type="EMBL" id="JAULSN010000010">
    <property type="protein sequence ID" value="KAK3361975.1"/>
    <property type="molecule type" value="Genomic_DNA"/>
</dbReference>
<dbReference type="PANTHER" id="PTHR24148">
    <property type="entry name" value="ANKYRIN REPEAT DOMAIN-CONTAINING PROTEIN 39 HOMOLOG-RELATED"/>
    <property type="match status" value="1"/>
</dbReference>
<dbReference type="AlphaFoldDB" id="A0AAE0MZC4"/>
<accession>A0AAE0MZC4</accession>
<keyword evidence="3" id="KW-1185">Reference proteome</keyword>
<evidence type="ECO:0000313" key="3">
    <source>
        <dbReference type="Proteomes" id="UP001287356"/>
    </source>
</evidence>
<organism evidence="2 3">
    <name type="scientific">Lasiosphaeria ovina</name>
    <dbReference type="NCBI Taxonomy" id="92902"/>
    <lineage>
        <taxon>Eukaryota</taxon>
        <taxon>Fungi</taxon>
        <taxon>Dikarya</taxon>
        <taxon>Ascomycota</taxon>
        <taxon>Pezizomycotina</taxon>
        <taxon>Sordariomycetes</taxon>
        <taxon>Sordariomycetidae</taxon>
        <taxon>Sordariales</taxon>
        <taxon>Lasiosphaeriaceae</taxon>
        <taxon>Lasiosphaeria</taxon>
    </lineage>
</organism>
<dbReference type="InterPro" id="IPR052895">
    <property type="entry name" value="HetReg/Transcr_Mod"/>
</dbReference>
<protein>
    <recommendedName>
        <fullName evidence="1">Heterokaryon incompatibility domain-containing protein</fullName>
    </recommendedName>
</protein>
<dbReference type="Proteomes" id="UP001287356">
    <property type="component" value="Unassembled WGS sequence"/>
</dbReference>
<feature type="domain" description="Heterokaryon incompatibility" evidence="1">
    <location>
        <begin position="69"/>
        <end position="163"/>
    </location>
</feature>
<evidence type="ECO:0000313" key="2">
    <source>
        <dbReference type="EMBL" id="KAK3361975.1"/>
    </source>
</evidence>